<sequence>MGDIKAADSGILAPETMMSDNHALLWPPQASDGKVRFDVWESLFDMYISDSDITDPKKEVKVLLQTIGTNMLEKIIDWSPKKPQGMEYDDLIKLIKGKFMRKPNLAALRVKFFIEKQQPGQGFDEYFSHMAQLFGQCQLDKMTADDVGVVAVLKGLAQDDTRQFFMTSSTEMKSISKVQELASMFEQGKAAARDEGGNASRQSYSINFVGKARECGYCGDEHQSGKERCPAKGKKCKNCGKINHFARVCRSAKKQNVVERAESINGIYGVLTVSSMFQEDNHPFFLHPTQRNRYRRIWK</sequence>
<name>A0AC34FT30_9BILA</name>
<accession>A0AC34FT30</accession>
<protein>
    <submittedName>
        <fullName evidence="2">CCHC-type domain-containing protein</fullName>
    </submittedName>
</protein>
<proteinExistence type="predicted"/>
<evidence type="ECO:0000313" key="2">
    <source>
        <dbReference type="WBParaSite" id="ES5_v2.g20570.t1"/>
    </source>
</evidence>
<organism evidence="1 2">
    <name type="scientific">Panagrolaimus sp. ES5</name>
    <dbReference type="NCBI Taxonomy" id="591445"/>
    <lineage>
        <taxon>Eukaryota</taxon>
        <taxon>Metazoa</taxon>
        <taxon>Ecdysozoa</taxon>
        <taxon>Nematoda</taxon>
        <taxon>Chromadorea</taxon>
        <taxon>Rhabditida</taxon>
        <taxon>Tylenchina</taxon>
        <taxon>Panagrolaimomorpha</taxon>
        <taxon>Panagrolaimoidea</taxon>
        <taxon>Panagrolaimidae</taxon>
        <taxon>Panagrolaimus</taxon>
    </lineage>
</organism>
<reference evidence="2" key="1">
    <citation type="submission" date="2022-11" db="UniProtKB">
        <authorList>
            <consortium name="WormBaseParasite"/>
        </authorList>
    </citation>
    <scope>IDENTIFICATION</scope>
</reference>
<evidence type="ECO:0000313" key="1">
    <source>
        <dbReference type="Proteomes" id="UP000887579"/>
    </source>
</evidence>
<dbReference type="Proteomes" id="UP000887579">
    <property type="component" value="Unplaced"/>
</dbReference>
<dbReference type="WBParaSite" id="ES5_v2.g20570.t1">
    <property type="protein sequence ID" value="ES5_v2.g20570.t1"/>
    <property type="gene ID" value="ES5_v2.g20570"/>
</dbReference>